<dbReference type="Pfam" id="PF07470">
    <property type="entry name" value="Glyco_hydro_88"/>
    <property type="match status" value="1"/>
</dbReference>
<keyword evidence="1 2" id="KW-0378">Hydrolase</keyword>
<keyword evidence="3" id="KW-1185">Reference proteome</keyword>
<evidence type="ECO:0000256" key="1">
    <source>
        <dbReference type="ARBA" id="ARBA00022801"/>
    </source>
</evidence>
<dbReference type="GO" id="GO:0005975">
    <property type="term" value="P:carbohydrate metabolic process"/>
    <property type="evidence" value="ECO:0007669"/>
    <property type="project" value="InterPro"/>
</dbReference>
<evidence type="ECO:0000313" key="2">
    <source>
        <dbReference type="EMBL" id="OXM84063.1"/>
    </source>
</evidence>
<dbReference type="SUPFAM" id="SSF48208">
    <property type="entry name" value="Six-hairpin glycosidases"/>
    <property type="match status" value="1"/>
</dbReference>
<dbReference type="InterPro" id="IPR052043">
    <property type="entry name" value="PolySaccharide_Degr_Enz"/>
</dbReference>
<dbReference type="RefSeq" id="WP_094017171.1">
    <property type="nucleotide sequence ID" value="NZ_NMQW01000035.1"/>
</dbReference>
<reference evidence="2 3" key="1">
    <citation type="submission" date="2017-07" db="EMBL/GenBank/DDBJ databases">
        <title>Genome sequencing and assembly of Paenibacillus rigui.</title>
        <authorList>
            <person name="Mayilraj S."/>
        </authorList>
    </citation>
    <scope>NUCLEOTIDE SEQUENCE [LARGE SCALE GENOMIC DNA]</scope>
    <source>
        <strain evidence="2 3">JCM 16352</strain>
    </source>
</reference>
<gene>
    <name evidence="2" type="ORF">CF651_22515</name>
</gene>
<dbReference type="InterPro" id="IPR008928">
    <property type="entry name" value="6-hairpin_glycosidase_sf"/>
</dbReference>
<dbReference type="EMBL" id="NMQW01000035">
    <property type="protein sequence ID" value="OXM84063.1"/>
    <property type="molecule type" value="Genomic_DNA"/>
</dbReference>
<comment type="caution">
    <text evidence="2">The sequence shown here is derived from an EMBL/GenBank/DDBJ whole genome shotgun (WGS) entry which is preliminary data.</text>
</comment>
<dbReference type="PANTHER" id="PTHR33886:SF8">
    <property type="entry name" value="UNSATURATED RHAMNOGALACTURONAN HYDROLASE (EUROFUNG)"/>
    <property type="match status" value="1"/>
</dbReference>
<dbReference type="InterPro" id="IPR010905">
    <property type="entry name" value="Glyco_hydro_88"/>
</dbReference>
<accession>A0A229UL00</accession>
<dbReference type="InterPro" id="IPR012341">
    <property type="entry name" value="6hp_glycosidase-like_sf"/>
</dbReference>
<dbReference type="Proteomes" id="UP000215509">
    <property type="component" value="Unassembled WGS sequence"/>
</dbReference>
<sequence length="367" mass="42612">MSYPMIQRLKEQYKESEKWYSLRWHYIESCILKSYQDSYKQSGSEADYLFVKQFIDRLYNTEGSIPVIDVTYYSIDQIRMATVLFGLYEKERDPKYKRVMDQIYNQLKTYPRTEAGSFWHKENYPYQVWLDGLYMGQPFYVQYIKEFGEVKDYTDTLNQFANVRKYIYDIGKHLYVHAYDESRAMFWCDKETGRSPHVWGRAVGWLAMALVDVLEQLEGEPADTDSLKAMLKETVEDMLVHQHEEGMWYQVVDHAGEPGNYLESSGTLMLAYAMLKGVRLGYLPQQHAARGRLAFDGTVSRYVREGDDGEVLLGGICRSAGLGTNPDTGIVRDGTYEYYTQGEKIVENNGHGVAPLLMAYNEMLRLG</sequence>
<protein>
    <submittedName>
        <fullName evidence="2">Glycosyl hydrolase</fullName>
    </submittedName>
</protein>
<name>A0A229UL00_9BACL</name>
<dbReference type="OrthoDB" id="6381507at2"/>
<dbReference type="GO" id="GO:0016787">
    <property type="term" value="F:hydrolase activity"/>
    <property type="evidence" value="ECO:0007669"/>
    <property type="project" value="UniProtKB-KW"/>
</dbReference>
<evidence type="ECO:0000313" key="3">
    <source>
        <dbReference type="Proteomes" id="UP000215509"/>
    </source>
</evidence>
<organism evidence="2 3">
    <name type="scientific">Paenibacillus rigui</name>
    <dbReference type="NCBI Taxonomy" id="554312"/>
    <lineage>
        <taxon>Bacteria</taxon>
        <taxon>Bacillati</taxon>
        <taxon>Bacillota</taxon>
        <taxon>Bacilli</taxon>
        <taxon>Bacillales</taxon>
        <taxon>Paenibacillaceae</taxon>
        <taxon>Paenibacillus</taxon>
    </lineage>
</organism>
<proteinExistence type="predicted"/>
<dbReference type="Gene3D" id="1.50.10.10">
    <property type="match status" value="1"/>
</dbReference>
<dbReference type="PANTHER" id="PTHR33886">
    <property type="entry name" value="UNSATURATED RHAMNOGALACTURONAN HYDROLASE (EUROFUNG)"/>
    <property type="match status" value="1"/>
</dbReference>
<dbReference type="AlphaFoldDB" id="A0A229UL00"/>